<evidence type="ECO:0000259" key="1">
    <source>
        <dbReference type="Pfam" id="PF01261"/>
    </source>
</evidence>
<name>A0A1L7WQR6_9HELO</name>
<accession>A0A1L7WQR6</accession>
<keyword evidence="3" id="KW-1185">Reference proteome</keyword>
<reference evidence="2 3" key="1">
    <citation type="submission" date="2016-03" db="EMBL/GenBank/DDBJ databases">
        <authorList>
            <person name="Ploux O."/>
        </authorList>
    </citation>
    <scope>NUCLEOTIDE SEQUENCE [LARGE SCALE GENOMIC DNA]</scope>
    <source>
        <strain evidence="2 3">UAMH 11012</strain>
    </source>
</reference>
<dbReference type="STRING" id="576137.A0A1L7WQR6"/>
<dbReference type="SUPFAM" id="SSF51658">
    <property type="entry name" value="Xylose isomerase-like"/>
    <property type="match status" value="1"/>
</dbReference>
<proteinExistence type="predicted"/>
<organism evidence="2 3">
    <name type="scientific">Phialocephala subalpina</name>
    <dbReference type="NCBI Taxonomy" id="576137"/>
    <lineage>
        <taxon>Eukaryota</taxon>
        <taxon>Fungi</taxon>
        <taxon>Dikarya</taxon>
        <taxon>Ascomycota</taxon>
        <taxon>Pezizomycotina</taxon>
        <taxon>Leotiomycetes</taxon>
        <taxon>Helotiales</taxon>
        <taxon>Mollisiaceae</taxon>
        <taxon>Phialocephala</taxon>
        <taxon>Phialocephala fortinii species complex</taxon>
    </lineage>
</organism>
<dbReference type="AlphaFoldDB" id="A0A1L7WQR6"/>
<dbReference type="Pfam" id="PF01261">
    <property type="entry name" value="AP_endonuc_2"/>
    <property type="match status" value="1"/>
</dbReference>
<dbReference type="EMBL" id="FJOG01000006">
    <property type="protein sequence ID" value="CZR55112.1"/>
    <property type="molecule type" value="Genomic_DNA"/>
</dbReference>
<keyword evidence="2" id="KW-0413">Isomerase</keyword>
<dbReference type="InterPro" id="IPR036237">
    <property type="entry name" value="Xyl_isomerase-like_sf"/>
</dbReference>
<dbReference type="Gene3D" id="3.20.20.150">
    <property type="entry name" value="Divalent-metal-dependent TIM barrel enzymes"/>
    <property type="match status" value="1"/>
</dbReference>
<sequence>MAKYKLAIASHSLGRAAVHDLPNKLDQAAKYGYEGVEVFFEDLEMIAKSFPGGFTSDNQILAATYFKKLCTERNLAIVCLQPFLFYEGLLDDEAHKKMIEKLHLWFKLAKVLGTDIIQIPSNFLFDGSITGDKGKIVKDFREACELGIQETPVIRFAYESMAFSPYVSSWEDLWEIISLVDRPNFGCVLDTFHEAARGWADPSSITGKIENADEMLRLSLEKMVKVMDVQKVFYIQLADAEFMNPPISERHPWVSDANHPTRMTWSRNGRLFPFEEGGYLPVLEIAKTIIEGLGFEGWVSMELFSRSMAVPGLHVPEEHAKRGRESWDKLKRLMNLDG</sequence>
<dbReference type="InterPro" id="IPR013022">
    <property type="entry name" value="Xyl_isomerase-like_TIM-brl"/>
</dbReference>
<dbReference type="GO" id="GO:0016853">
    <property type="term" value="F:isomerase activity"/>
    <property type="evidence" value="ECO:0007669"/>
    <property type="project" value="UniProtKB-KW"/>
</dbReference>
<dbReference type="PANTHER" id="PTHR12110:SF21">
    <property type="entry name" value="XYLOSE ISOMERASE-LIKE TIM BARREL DOMAIN-CONTAINING PROTEIN"/>
    <property type="match status" value="1"/>
</dbReference>
<protein>
    <submittedName>
        <fullName evidence="2">Related to sugar phosphate isomerases/epimerases</fullName>
    </submittedName>
</protein>
<feature type="domain" description="Xylose isomerase-like TIM barrel" evidence="1">
    <location>
        <begin position="25"/>
        <end position="326"/>
    </location>
</feature>
<dbReference type="PANTHER" id="PTHR12110">
    <property type="entry name" value="HYDROXYPYRUVATE ISOMERASE"/>
    <property type="match status" value="1"/>
</dbReference>
<evidence type="ECO:0000313" key="3">
    <source>
        <dbReference type="Proteomes" id="UP000184330"/>
    </source>
</evidence>
<evidence type="ECO:0000313" key="2">
    <source>
        <dbReference type="EMBL" id="CZR55112.1"/>
    </source>
</evidence>
<gene>
    <name evidence="2" type="ORF">PAC_04998</name>
</gene>
<dbReference type="Proteomes" id="UP000184330">
    <property type="component" value="Unassembled WGS sequence"/>
</dbReference>
<dbReference type="OrthoDB" id="5360893at2759"/>
<dbReference type="InterPro" id="IPR050312">
    <property type="entry name" value="IolE/XylAMocC-like"/>
</dbReference>